<dbReference type="EMBL" id="FOQY01000012">
    <property type="protein sequence ID" value="SFJ75699.1"/>
    <property type="molecule type" value="Genomic_DNA"/>
</dbReference>
<evidence type="ECO:0000256" key="1">
    <source>
        <dbReference type="SAM" id="MobiDB-lite"/>
    </source>
</evidence>
<gene>
    <name evidence="3" type="ORF">SAMN05216275_1126</name>
</gene>
<evidence type="ECO:0000313" key="4">
    <source>
        <dbReference type="Proteomes" id="UP000199111"/>
    </source>
</evidence>
<feature type="region of interest" description="Disordered" evidence="1">
    <location>
        <begin position="66"/>
        <end position="87"/>
    </location>
</feature>
<evidence type="ECO:0000256" key="2">
    <source>
        <dbReference type="SAM" id="SignalP"/>
    </source>
</evidence>
<keyword evidence="2" id="KW-0732">Signal</keyword>
<keyword evidence="4" id="KW-1185">Reference proteome</keyword>
<evidence type="ECO:0000313" key="3">
    <source>
        <dbReference type="EMBL" id="SFJ75699.1"/>
    </source>
</evidence>
<name>A0A1I3TZG8_9ACTN</name>
<reference evidence="4" key="1">
    <citation type="submission" date="2016-10" db="EMBL/GenBank/DDBJ databases">
        <authorList>
            <person name="Varghese N."/>
            <person name="Submissions S."/>
        </authorList>
    </citation>
    <scope>NUCLEOTIDE SEQUENCE [LARGE SCALE GENOMIC DNA]</scope>
    <source>
        <strain evidence="4">CGMCC 4.2126</strain>
    </source>
</reference>
<dbReference type="AlphaFoldDB" id="A0A1I3TZG8"/>
<proteinExistence type="predicted"/>
<feature type="signal peptide" evidence="2">
    <location>
        <begin position="1"/>
        <end position="26"/>
    </location>
</feature>
<organism evidence="3 4">
    <name type="scientific">Streptosporangium canum</name>
    <dbReference type="NCBI Taxonomy" id="324952"/>
    <lineage>
        <taxon>Bacteria</taxon>
        <taxon>Bacillati</taxon>
        <taxon>Actinomycetota</taxon>
        <taxon>Actinomycetes</taxon>
        <taxon>Streptosporangiales</taxon>
        <taxon>Streptosporangiaceae</taxon>
        <taxon>Streptosporangium</taxon>
    </lineage>
</organism>
<dbReference type="Proteomes" id="UP000199111">
    <property type="component" value="Unassembled WGS sequence"/>
</dbReference>
<evidence type="ECO:0008006" key="5">
    <source>
        <dbReference type="Google" id="ProtNLM"/>
    </source>
</evidence>
<sequence length="87" mass="8873">MPRPVTKGLVLAAVSAICSGFSGPLAKSLIDAGPPPLQAMWTRLAGTALVLNSAEAVPVPRLTSPVPFPRRSGPTRIGAGHVLPPLT</sequence>
<feature type="chain" id="PRO_5011453195" description="EamA-like transporter family protein" evidence="2">
    <location>
        <begin position="27"/>
        <end position="87"/>
    </location>
</feature>
<protein>
    <recommendedName>
        <fullName evidence="5">EamA-like transporter family protein</fullName>
    </recommendedName>
</protein>
<accession>A0A1I3TZG8</accession>